<sequence>MLGVTFPPPMLTGDVTKSIITARHPFMRYESPKEHPSSLRPSCVSWPAHSSSRRRAKESKVELVVTRAAGAFTNTWASQPSFVGQEAWDQYPEMPPRETLPSTMCVYRYVVIQCCAPPAAFRGPSREKIVVQSKGIRLKTHP</sequence>
<dbReference type="EMBL" id="JARUPT010000030">
    <property type="protein sequence ID" value="KAK0380878.1"/>
    <property type="molecule type" value="Genomic_DNA"/>
</dbReference>
<dbReference type="Proteomes" id="UP001169217">
    <property type="component" value="Unassembled WGS sequence"/>
</dbReference>
<accession>A0ABQ9QAL9</accession>
<evidence type="ECO:0000313" key="3">
    <source>
        <dbReference type="Proteomes" id="UP001169217"/>
    </source>
</evidence>
<comment type="caution">
    <text evidence="2">The sequence shown here is derived from an EMBL/GenBank/DDBJ whole genome shotgun (WGS) entry which is preliminary data.</text>
</comment>
<evidence type="ECO:0000313" key="2">
    <source>
        <dbReference type="EMBL" id="KAK0380878.1"/>
    </source>
</evidence>
<evidence type="ECO:0000256" key="1">
    <source>
        <dbReference type="SAM" id="MobiDB-lite"/>
    </source>
</evidence>
<keyword evidence="3" id="KW-1185">Reference proteome</keyword>
<feature type="region of interest" description="Disordered" evidence="1">
    <location>
        <begin position="31"/>
        <end position="54"/>
    </location>
</feature>
<proteinExistence type="predicted"/>
<protein>
    <submittedName>
        <fullName evidence="2">Uncharacterized protein</fullName>
    </submittedName>
</protein>
<reference evidence="2" key="1">
    <citation type="submission" date="2023-04" db="EMBL/GenBank/DDBJ databases">
        <title>Colletotrichum limetticola genome sequence.</title>
        <authorList>
            <person name="Baroncelli R."/>
        </authorList>
    </citation>
    <scope>NUCLEOTIDE SEQUENCE</scope>
    <source>
        <strain evidence="2">KLA-Anderson</strain>
    </source>
</reference>
<organism evidence="2 3">
    <name type="scientific">Colletotrichum limetticola</name>
    <dbReference type="NCBI Taxonomy" id="1209924"/>
    <lineage>
        <taxon>Eukaryota</taxon>
        <taxon>Fungi</taxon>
        <taxon>Dikarya</taxon>
        <taxon>Ascomycota</taxon>
        <taxon>Pezizomycotina</taxon>
        <taxon>Sordariomycetes</taxon>
        <taxon>Hypocreomycetidae</taxon>
        <taxon>Glomerellales</taxon>
        <taxon>Glomerellaceae</taxon>
        <taxon>Colletotrichum</taxon>
        <taxon>Colletotrichum acutatum species complex</taxon>
    </lineage>
</organism>
<gene>
    <name evidence="2" type="ORF">CLIM01_01742</name>
</gene>
<name>A0ABQ9QAL9_9PEZI</name>